<dbReference type="PROSITE" id="PS50968">
    <property type="entry name" value="BIOTINYL_LIPOYL"/>
    <property type="match status" value="1"/>
</dbReference>
<evidence type="ECO:0000313" key="2">
    <source>
        <dbReference type="EMBL" id="KAK7241126.1"/>
    </source>
</evidence>
<keyword evidence="3" id="KW-1185">Reference proteome</keyword>
<dbReference type="InterPro" id="IPR000089">
    <property type="entry name" value="Biotin_lipoyl"/>
</dbReference>
<reference evidence="2 3" key="1">
    <citation type="submission" date="2024-03" db="EMBL/GenBank/DDBJ databases">
        <title>Aureococcus anophagefferens CCMP1851 and Kratosvirus quantuckense: Draft genome of a second virus-susceptible host strain in the model system.</title>
        <authorList>
            <person name="Chase E."/>
            <person name="Truchon A.R."/>
            <person name="Schepens W."/>
            <person name="Wilhelm S.W."/>
        </authorList>
    </citation>
    <scope>NUCLEOTIDE SEQUENCE [LARGE SCALE GENOMIC DNA]</scope>
    <source>
        <strain evidence="2 3">CCMP1851</strain>
    </source>
</reference>
<organism evidence="2 3">
    <name type="scientific">Aureococcus anophagefferens</name>
    <name type="common">Harmful bloom alga</name>
    <dbReference type="NCBI Taxonomy" id="44056"/>
    <lineage>
        <taxon>Eukaryota</taxon>
        <taxon>Sar</taxon>
        <taxon>Stramenopiles</taxon>
        <taxon>Ochrophyta</taxon>
        <taxon>Pelagophyceae</taxon>
        <taxon>Pelagomonadales</taxon>
        <taxon>Pelagomonadaceae</taxon>
        <taxon>Aureococcus</taxon>
    </lineage>
</organism>
<evidence type="ECO:0000259" key="1">
    <source>
        <dbReference type="PROSITE" id="PS50968"/>
    </source>
</evidence>
<dbReference type="InterPro" id="IPR011053">
    <property type="entry name" value="Single_hybrid_motif"/>
</dbReference>
<dbReference type="Gene3D" id="2.40.50.100">
    <property type="match status" value="1"/>
</dbReference>
<dbReference type="Proteomes" id="UP001363151">
    <property type="component" value="Unassembled WGS sequence"/>
</dbReference>
<gene>
    <name evidence="2" type="ORF">SO694_00053248</name>
</gene>
<dbReference type="CDD" id="cd06849">
    <property type="entry name" value="lipoyl_domain"/>
    <property type="match status" value="1"/>
</dbReference>
<dbReference type="Pfam" id="PF00364">
    <property type="entry name" value="Biotin_lipoyl"/>
    <property type="match status" value="1"/>
</dbReference>
<evidence type="ECO:0000313" key="3">
    <source>
        <dbReference type="Proteomes" id="UP001363151"/>
    </source>
</evidence>
<comment type="caution">
    <text evidence="2">The sequence shown here is derived from an EMBL/GenBank/DDBJ whole genome shotgun (WGS) entry which is preliminary data.</text>
</comment>
<dbReference type="SUPFAM" id="SSF51230">
    <property type="entry name" value="Single hybrid motif"/>
    <property type="match status" value="1"/>
</dbReference>
<sequence length="73" mass="7733">MGELYEFTVAVGDVVAADDTIAVVDTHKASIDIRTPHSGTVARLLVDAGTEVYESHPVLALTGPSANPRVRMK</sequence>
<protein>
    <recommendedName>
        <fullName evidence="1">Lipoyl-binding domain-containing protein</fullName>
    </recommendedName>
</protein>
<name>A0ABR1FYD9_AURAN</name>
<proteinExistence type="predicted"/>
<feature type="domain" description="Lipoyl-binding" evidence="1">
    <location>
        <begin position="1"/>
        <end position="62"/>
    </location>
</feature>
<accession>A0ABR1FYD9</accession>
<dbReference type="EMBL" id="JBBJCI010000206">
    <property type="protein sequence ID" value="KAK7241126.1"/>
    <property type="molecule type" value="Genomic_DNA"/>
</dbReference>